<sequence>MSVQAPNFSILQDEIKGLQGDVQHDTLGLLEKALKSSSTPNIEQQTQNFVTPILKSFKETGHLYNASQITFAQQTYDAILLISTCIPGGHHAQDILQHALPLLQQAGEAWDMGEFGMLTREIWNEGPIYETEPAHKDENQLNLNQWLNLNSFIAKCFETNLSQAVPGEPIPNVFANFALWELRRALETPSQDEKNKDNHAPNEVVDMRVKVACEWIVQGTKMLLVACLHNSCGDHPNGGNDGTPYGPGEAFSGNVGFSMERWGFWKRRIVELKATVGEDVHGIMDEALKKMTAVEFEAAEALVFKK</sequence>
<dbReference type="PANTHER" id="PTHR38797">
    <property type="entry name" value="NUCLEAR PORE COMPLEX PROTEIN NUP85-RELATED"/>
    <property type="match status" value="1"/>
</dbReference>
<dbReference type="Pfam" id="PF12311">
    <property type="entry name" value="DUF3632"/>
    <property type="match status" value="1"/>
</dbReference>
<dbReference type="AlphaFoldDB" id="A0A9N9LVJ6"/>
<dbReference type="PANTHER" id="PTHR38797:SF4">
    <property type="entry name" value="NUCLEAR PORE COMPLEX PROTEIN NUP85"/>
    <property type="match status" value="1"/>
</dbReference>
<evidence type="ECO:0000313" key="2">
    <source>
        <dbReference type="Proteomes" id="UP000701801"/>
    </source>
</evidence>
<dbReference type="OrthoDB" id="3350591at2759"/>
<proteinExistence type="predicted"/>
<dbReference type="Proteomes" id="UP000701801">
    <property type="component" value="Unassembled WGS sequence"/>
</dbReference>
<keyword evidence="2" id="KW-1185">Reference proteome</keyword>
<protein>
    <submittedName>
        <fullName evidence="1">Uncharacterized protein</fullName>
    </submittedName>
</protein>
<dbReference type="InterPro" id="IPR022085">
    <property type="entry name" value="OpdG"/>
</dbReference>
<reference evidence="1" key="1">
    <citation type="submission" date="2021-07" db="EMBL/GenBank/DDBJ databases">
        <authorList>
            <person name="Durling M."/>
        </authorList>
    </citation>
    <scope>NUCLEOTIDE SEQUENCE</scope>
</reference>
<gene>
    <name evidence="1" type="ORF">HYALB_00002514</name>
</gene>
<dbReference type="EMBL" id="CAJVRM010000396">
    <property type="protein sequence ID" value="CAG8980517.1"/>
    <property type="molecule type" value="Genomic_DNA"/>
</dbReference>
<accession>A0A9N9LVJ6</accession>
<evidence type="ECO:0000313" key="1">
    <source>
        <dbReference type="EMBL" id="CAG8980517.1"/>
    </source>
</evidence>
<comment type="caution">
    <text evidence="1">The sequence shown here is derived from an EMBL/GenBank/DDBJ whole genome shotgun (WGS) entry which is preliminary data.</text>
</comment>
<organism evidence="1 2">
    <name type="scientific">Hymenoscyphus albidus</name>
    <dbReference type="NCBI Taxonomy" id="595503"/>
    <lineage>
        <taxon>Eukaryota</taxon>
        <taxon>Fungi</taxon>
        <taxon>Dikarya</taxon>
        <taxon>Ascomycota</taxon>
        <taxon>Pezizomycotina</taxon>
        <taxon>Leotiomycetes</taxon>
        <taxon>Helotiales</taxon>
        <taxon>Helotiaceae</taxon>
        <taxon>Hymenoscyphus</taxon>
    </lineage>
</organism>
<dbReference type="InterPro" id="IPR053204">
    <property type="entry name" value="Oxopyrrolidines_Biosynth-assoc"/>
</dbReference>
<name>A0A9N9LVJ6_9HELO</name>